<evidence type="ECO:0000313" key="2">
    <source>
        <dbReference type="Proteomes" id="UP000813427"/>
    </source>
</evidence>
<dbReference type="EMBL" id="JAGPXF010000003">
    <property type="protein sequence ID" value="KAH7252802.1"/>
    <property type="molecule type" value="Genomic_DNA"/>
</dbReference>
<reference evidence="1" key="1">
    <citation type="journal article" date="2021" name="Nat. Commun.">
        <title>Genetic determinants of endophytism in the Arabidopsis root mycobiome.</title>
        <authorList>
            <person name="Mesny F."/>
            <person name="Miyauchi S."/>
            <person name="Thiergart T."/>
            <person name="Pickel B."/>
            <person name="Atanasova L."/>
            <person name="Karlsson M."/>
            <person name="Huettel B."/>
            <person name="Barry K.W."/>
            <person name="Haridas S."/>
            <person name="Chen C."/>
            <person name="Bauer D."/>
            <person name="Andreopoulos W."/>
            <person name="Pangilinan J."/>
            <person name="LaButti K."/>
            <person name="Riley R."/>
            <person name="Lipzen A."/>
            <person name="Clum A."/>
            <person name="Drula E."/>
            <person name="Henrissat B."/>
            <person name="Kohler A."/>
            <person name="Grigoriev I.V."/>
            <person name="Martin F.M."/>
            <person name="Hacquard S."/>
        </authorList>
    </citation>
    <scope>NUCLEOTIDE SEQUENCE</scope>
    <source>
        <strain evidence="1">MPI-SDFR-AT-0068</strain>
    </source>
</reference>
<accession>A0A8K0RZ74</accession>
<protein>
    <submittedName>
        <fullName evidence="1">Uncharacterized protein</fullName>
    </submittedName>
</protein>
<dbReference type="OrthoDB" id="4525964at2759"/>
<keyword evidence="2" id="KW-1185">Reference proteome</keyword>
<proteinExistence type="predicted"/>
<sequence>MITLTYQSLADFSGLPALRDAVASGHPGFLVNQVPQLPSDLYVDAKHNIKLHKKDVSSPGQAMELMRTLHHCSQLIYNNLSHALELPWEKYLSEMHEFAAPSSDVLQTVNAEDRIPNEWSTLTLILSSTQPGTALVLFGTALSVFSEGLTPELSHVSIDTQLLSGLSTPTGGNYVVYFARPNDDVYYTRTAGALMTPLSTSDYERRKRVKEIITL</sequence>
<dbReference type="AlphaFoldDB" id="A0A8K0RZ74"/>
<evidence type="ECO:0000313" key="1">
    <source>
        <dbReference type="EMBL" id="KAH7252802.1"/>
    </source>
</evidence>
<comment type="caution">
    <text evidence="1">The sequence shown here is derived from an EMBL/GenBank/DDBJ whole genome shotgun (WGS) entry which is preliminary data.</text>
</comment>
<organism evidence="1 2">
    <name type="scientific">Fusarium tricinctum</name>
    <dbReference type="NCBI Taxonomy" id="61284"/>
    <lineage>
        <taxon>Eukaryota</taxon>
        <taxon>Fungi</taxon>
        <taxon>Dikarya</taxon>
        <taxon>Ascomycota</taxon>
        <taxon>Pezizomycotina</taxon>
        <taxon>Sordariomycetes</taxon>
        <taxon>Hypocreomycetidae</taxon>
        <taxon>Hypocreales</taxon>
        <taxon>Nectriaceae</taxon>
        <taxon>Fusarium</taxon>
        <taxon>Fusarium tricinctum species complex</taxon>
    </lineage>
</organism>
<name>A0A8K0RZ74_9HYPO</name>
<dbReference type="Proteomes" id="UP000813427">
    <property type="component" value="Unassembled WGS sequence"/>
</dbReference>
<gene>
    <name evidence="1" type="ORF">BKA59DRAFT_475210</name>
</gene>